<dbReference type="InterPro" id="IPR009057">
    <property type="entry name" value="Homeodomain-like_sf"/>
</dbReference>
<dbReference type="Gene3D" id="1.10.10.60">
    <property type="entry name" value="Homeodomain-like"/>
    <property type="match status" value="1"/>
</dbReference>
<evidence type="ECO:0000313" key="5">
    <source>
        <dbReference type="EMBL" id="SDB94868.1"/>
    </source>
</evidence>
<evidence type="ECO:0000256" key="1">
    <source>
        <dbReference type="ARBA" id="ARBA00023015"/>
    </source>
</evidence>
<dbReference type="PANTHER" id="PTHR46796:SF12">
    <property type="entry name" value="HTH-TYPE DNA-BINDING TRANSCRIPTIONAL ACTIVATOR EUTR"/>
    <property type="match status" value="1"/>
</dbReference>
<evidence type="ECO:0000259" key="4">
    <source>
        <dbReference type="PROSITE" id="PS01124"/>
    </source>
</evidence>
<evidence type="ECO:0000313" key="6">
    <source>
        <dbReference type="Proteomes" id="UP000242501"/>
    </source>
</evidence>
<name>A0A1G6HL75_9GAMM</name>
<dbReference type="RefSeq" id="WP_213030506.1">
    <property type="nucleotide sequence ID" value="NZ_FMYL01000006.1"/>
</dbReference>
<protein>
    <submittedName>
        <fullName evidence="5">AraC-type DNA-binding protein</fullName>
    </submittedName>
</protein>
<dbReference type="PANTHER" id="PTHR46796">
    <property type="entry name" value="HTH-TYPE TRANSCRIPTIONAL ACTIVATOR RHAS-RELATED"/>
    <property type="match status" value="1"/>
</dbReference>
<evidence type="ECO:0000256" key="3">
    <source>
        <dbReference type="ARBA" id="ARBA00023163"/>
    </source>
</evidence>
<dbReference type="AlphaFoldDB" id="A0A1G6HL75"/>
<gene>
    <name evidence="5" type="ORF">SAMN05421733_106118</name>
</gene>
<dbReference type="SUPFAM" id="SSF46689">
    <property type="entry name" value="Homeodomain-like"/>
    <property type="match status" value="2"/>
</dbReference>
<organism evidence="5 6">
    <name type="scientific">Acinetobacter boissieri</name>
    <dbReference type="NCBI Taxonomy" id="1219383"/>
    <lineage>
        <taxon>Bacteria</taxon>
        <taxon>Pseudomonadati</taxon>
        <taxon>Pseudomonadota</taxon>
        <taxon>Gammaproteobacteria</taxon>
        <taxon>Moraxellales</taxon>
        <taxon>Moraxellaceae</taxon>
        <taxon>Acinetobacter</taxon>
    </lineage>
</organism>
<dbReference type="InterPro" id="IPR035418">
    <property type="entry name" value="AraC-bd_2"/>
</dbReference>
<accession>A0A1G6HL75</accession>
<sequence>MTLSQNIELSKFANDTATAQHWMSSICGLHTLDTSQKALDFQYDGIRLPTLNTTIGMIEYGANVSIDVANLKSYSLSLPISGSQTLMGRGLSTSSSNEQALIVSSTEYQELILEKECKKIQVVIPEHSMRTVLSDILDTKIEDTIIFDFQMDIKTSPKSMVWWDNILHLFKIRKHYQEFYSSPRLSSDFENIIIKSLLLTQEHNYSDHIRHTEQKDIPVYIKRVHQFITEHYFEQVTVKDLERISGVSKSKLYDEFYYFYGASPILYLKKYRLNQVHKALLNTTSHQHISISKLAYDAGFNHLSRFSNDYREAFGELPRETLYKKIVV</sequence>
<dbReference type="InterPro" id="IPR018060">
    <property type="entry name" value="HTH_AraC"/>
</dbReference>
<dbReference type="Pfam" id="PF12833">
    <property type="entry name" value="HTH_18"/>
    <property type="match status" value="1"/>
</dbReference>
<dbReference type="Pfam" id="PF14525">
    <property type="entry name" value="AraC_binding_2"/>
    <property type="match status" value="1"/>
</dbReference>
<dbReference type="Proteomes" id="UP000242501">
    <property type="component" value="Unassembled WGS sequence"/>
</dbReference>
<keyword evidence="2 5" id="KW-0238">DNA-binding</keyword>
<keyword evidence="3" id="KW-0804">Transcription</keyword>
<keyword evidence="6" id="KW-1185">Reference proteome</keyword>
<evidence type="ECO:0000256" key="2">
    <source>
        <dbReference type="ARBA" id="ARBA00023125"/>
    </source>
</evidence>
<reference evidence="6" key="1">
    <citation type="submission" date="2016-09" db="EMBL/GenBank/DDBJ databases">
        <authorList>
            <person name="Varghese N."/>
            <person name="Submissions S."/>
        </authorList>
    </citation>
    <scope>NUCLEOTIDE SEQUENCE [LARGE SCALE GENOMIC DNA]</scope>
    <source>
        <strain evidence="6">ANC 4422</strain>
    </source>
</reference>
<proteinExistence type="predicted"/>
<keyword evidence="1" id="KW-0805">Transcription regulation</keyword>
<dbReference type="STRING" id="1219383.SAMN05421733_106118"/>
<dbReference type="GO" id="GO:0043565">
    <property type="term" value="F:sequence-specific DNA binding"/>
    <property type="evidence" value="ECO:0007669"/>
    <property type="project" value="InterPro"/>
</dbReference>
<dbReference type="SMART" id="SM00342">
    <property type="entry name" value="HTH_ARAC"/>
    <property type="match status" value="1"/>
</dbReference>
<dbReference type="EMBL" id="FMYL01000006">
    <property type="protein sequence ID" value="SDB94868.1"/>
    <property type="molecule type" value="Genomic_DNA"/>
</dbReference>
<feature type="domain" description="HTH araC/xylS-type" evidence="4">
    <location>
        <begin position="222"/>
        <end position="324"/>
    </location>
</feature>
<dbReference type="InterPro" id="IPR050204">
    <property type="entry name" value="AraC_XylS_family_regulators"/>
</dbReference>
<dbReference type="PROSITE" id="PS01124">
    <property type="entry name" value="HTH_ARAC_FAMILY_2"/>
    <property type="match status" value="1"/>
</dbReference>
<dbReference type="GO" id="GO:0003700">
    <property type="term" value="F:DNA-binding transcription factor activity"/>
    <property type="evidence" value="ECO:0007669"/>
    <property type="project" value="InterPro"/>
</dbReference>